<dbReference type="Pfam" id="PF01612">
    <property type="entry name" value="DNA_pol_A_exo1"/>
    <property type="match status" value="1"/>
</dbReference>
<evidence type="ECO:0000313" key="2">
    <source>
        <dbReference type="EMBL" id="KPJ13823.1"/>
    </source>
</evidence>
<dbReference type="PANTHER" id="PTHR47765:SF2">
    <property type="entry name" value="EXONUCLEASE MUT-7 HOMOLOG"/>
    <property type="match status" value="1"/>
</dbReference>
<accession>A0A194R7L6</accession>
<dbReference type="Pfam" id="PF01927">
    <property type="entry name" value="Mut7-C"/>
    <property type="match status" value="1"/>
</dbReference>
<sequence>MNTNSLTNRSMKVVPTLEETLKSIGLNIKLDENVQAWFNQLTITWLTWKRSPSLEHHLQVFFDTNPDRYRIALVFVAKCKDSKDCKPKTLPFFIMENLHKWSCKNDTSPEDCLKFPAFRIATEQRNQQYLNLIVKTYKIITIKETILPLVKNMLKNDNCKQASQVVLAMELYEDIPVEDLLFPLIIQDKYNMIIEYLSECPNQVLQLVLFLDKILDKNVSIRDLVQKYIYEYNITCVNYEKLHHKPLGKFVGRLCSKFNIPIETCKNLCRNRTLGGLRYLIHQKYVDHNVSLTVWDDLIKDTLKENSELALEFVYMIVNHDKKEAAKWSQYFNLPDTDLPQSLKKMSLDAVSSVENENWDDDDGDENPNQNFYEISLPADRIIIINTPEMLYELTNTYLVDCNLVSIDSEWKPSFGAAQSHVALIQIAVENYVYLIDTLALNKPQYSSFWYDFNKSLLDNAEIIKLGFGLEQDLKQIKGSVVGLNNIKVKGEGLLDLSTLWKNLISSGLSLQSSSGTVGNSLSSLVEICFGYPLRKSEQRSNWEIRPLRETQIQYAAIDAHVLVELYNFLQEKCLEQDINFEEICNDTMIDKKTKCVKQLKYSEKTPTGSAIKAKSVDDVKFFVEGKLINYMPYLRYYGIDTLLIPETLLWHDVINQAMFENRYILLAKLKCTPMKTYPQSSILDVGNGYVTKEKLQKIQNYFNIHIKESDFTKRCINCNGLDLEKLTSDKVSKLCSQYQNVSSVSSNVNYTVPTDHDYYEKCDKYLSDSDDDDIVCTPTHNLCVTSTGVAIQIQNVQKLSQSPQAAIICNFCGRLFWDGDDLYKTVMSVANSSLK</sequence>
<keyword evidence="3" id="KW-1185">Reference proteome</keyword>
<dbReference type="PANTHER" id="PTHR47765">
    <property type="entry name" value="3'-5' EXONUCLEASE DOMAIN-CONTAINING PROTEIN"/>
    <property type="match status" value="1"/>
</dbReference>
<dbReference type="SUPFAM" id="SSF53098">
    <property type="entry name" value="Ribonuclease H-like"/>
    <property type="match status" value="1"/>
</dbReference>
<dbReference type="STRING" id="76193.A0A194R7L6"/>
<dbReference type="InterPro" id="IPR002562">
    <property type="entry name" value="3'-5'_exonuclease_dom"/>
</dbReference>
<dbReference type="KEGG" id="pmac:106712125"/>
<protein>
    <submittedName>
        <fullName evidence="2">Putative exonuclease mut-7-like</fullName>
    </submittedName>
</protein>
<evidence type="ECO:0000313" key="3">
    <source>
        <dbReference type="Proteomes" id="UP000053240"/>
    </source>
</evidence>
<dbReference type="SMART" id="SM00474">
    <property type="entry name" value="35EXOc"/>
    <property type="match status" value="1"/>
</dbReference>
<dbReference type="InterPro" id="IPR036397">
    <property type="entry name" value="RNaseH_sf"/>
</dbReference>
<name>A0A194R7L6_PAPMA</name>
<proteinExistence type="predicted"/>
<dbReference type="InterPro" id="IPR052408">
    <property type="entry name" value="Exonuclease_MUT-7-like"/>
</dbReference>
<dbReference type="GO" id="GO:0003676">
    <property type="term" value="F:nucleic acid binding"/>
    <property type="evidence" value="ECO:0007669"/>
    <property type="project" value="InterPro"/>
</dbReference>
<dbReference type="AlphaFoldDB" id="A0A194R7L6"/>
<dbReference type="InterPro" id="IPR002782">
    <property type="entry name" value="Mut7-C_RNAse_dom"/>
</dbReference>
<keyword evidence="2" id="KW-0540">Nuclease</keyword>
<evidence type="ECO:0000259" key="1">
    <source>
        <dbReference type="SMART" id="SM00474"/>
    </source>
</evidence>
<dbReference type="Gene3D" id="3.30.420.10">
    <property type="entry name" value="Ribonuclease H-like superfamily/Ribonuclease H"/>
    <property type="match status" value="1"/>
</dbReference>
<gene>
    <name evidence="2" type="ORF">RR48_08637</name>
</gene>
<dbReference type="InterPro" id="IPR012337">
    <property type="entry name" value="RNaseH-like_sf"/>
</dbReference>
<reference evidence="2 3" key="1">
    <citation type="journal article" date="2015" name="Nat. Commun.">
        <title>Outbred genome sequencing and CRISPR/Cas9 gene editing in butterflies.</title>
        <authorList>
            <person name="Li X."/>
            <person name="Fan D."/>
            <person name="Zhang W."/>
            <person name="Liu G."/>
            <person name="Zhang L."/>
            <person name="Zhao L."/>
            <person name="Fang X."/>
            <person name="Chen L."/>
            <person name="Dong Y."/>
            <person name="Chen Y."/>
            <person name="Ding Y."/>
            <person name="Zhao R."/>
            <person name="Feng M."/>
            <person name="Zhu Y."/>
            <person name="Feng Y."/>
            <person name="Jiang X."/>
            <person name="Zhu D."/>
            <person name="Xiang H."/>
            <person name="Feng X."/>
            <person name="Li S."/>
            <person name="Wang J."/>
            <person name="Zhang G."/>
            <person name="Kronforst M.R."/>
            <person name="Wang W."/>
        </authorList>
    </citation>
    <scope>NUCLEOTIDE SEQUENCE [LARGE SCALE GENOMIC DNA]</scope>
    <source>
        <strain evidence="2">Ya'a_city_454_Pm</strain>
        <tissue evidence="2">Whole body</tissue>
    </source>
</reference>
<dbReference type="EMBL" id="KQ460597">
    <property type="protein sequence ID" value="KPJ13823.1"/>
    <property type="molecule type" value="Genomic_DNA"/>
</dbReference>
<organism evidence="2 3">
    <name type="scientific">Papilio machaon</name>
    <name type="common">Old World swallowtail butterfly</name>
    <dbReference type="NCBI Taxonomy" id="76193"/>
    <lineage>
        <taxon>Eukaryota</taxon>
        <taxon>Metazoa</taxon>
        <taxon>Ecdysozoa</taxon>
        <taxon>Arthropoda</taxon>
        <taxon>Hexapoda</taxon>
        <taxon>Insecta</taxon>
        <taxon>Pterygota</taxon>
        <taxon>Neoptera</taxon>
        <taxon>Endopterygota</taxon>
        <taxon>Lepidoptera</taxon>
        <taxon>Glossata</taxon>
        <taxon>Ditrysia</taxon>
        <taxon>Papilionoidea</taxon>
        <taxon>Papilionidae</taxon>
        <taxon>Papilioninae</taxon>
        <taxon>Papilio</taxon>
    </lineage>
</organism>
<dbReference type="OrthoDB" id="18193at2759"/>
<feature type="domain" description="3'-5' exonuclease" evidence="1">
    <location>
        <begin position="382"/>
        <end position="575"/>
    </location>
</feature>
<dbReference type="FunCoup" id="A0A194R7L6">
    <property type="interactions" value="520"/>
</dbReference>
<dbReference type="GO" id="GO:0008408">
    <property type="term" value="F:3'-5' exonuclease activity"/>
    <property type="evidence" value="ECO:0007669"/>
    <property type="project" value="InterPro"/>
</dbReference>
<keyword evidence="2" id="KW-0269">Exonuclease</keyword>
<keyword evidence="2" id="KW-0378">Hydrolase</keyword>
<dbReference type="Proteomes" id="UP000053240">
    <property type="component" value="Unassembled WGS sequence"/>
</dbReference>
<dbReference type="InParanoid" id="A0A194R7L6"/>
<dbReference type="GO" id="GO:0006139">
    <property type="term" value="P:nucleobase-containing compound metabolic process"/>
    <property type="evidence" value="ECO:0007669"/>
    <property type="project" value="InterPro"/>
</dbReference>